<dbReference type="Proteomes" id="UP000636956">
    <property type="component" value="Unassembled WGS sequence"/>
</dbReference>
<dbReference type="SMART" id="SM00344">
    <property type="entry name" value="HTH_ASNC"/>
    <property type="match status" value="1"/>
</dbReference>
<feature type="compositionally biased region" description="Gly residues" evidence="4">
    <location>
        <begin position="14"/>
        <end position="25"/>
    </location>
</feature>
<dbReference type="InterPro" id="IPR019887">
    <property type="entry name" value="Tscrpt_reg_AsnC/Lrp_C"/>
</dbReference>
<dbReference type="CDD" id="cd00090">
    <property type="entry name" value="HTH_ARSR"/>
    <property type="match status" value="1"/>
</dbReference>
<dbReference type="RefSeq" id="WP_229662456.1">
    <property type="nucleotide sequence ID" value="NZ_BAABFW010000064.1"/>
</dbReference>
<reference evidence="6" key="2">
    <citation type="submission" date="2020-09" db="EMBL/GenBank/DDBJ databases">
        <authorList>
            <person name="Sun Q."/>
            <person name="Zhou Y."/>
        </authorList>
    </citation>
    <scope>NUCLEOTIDE SEQUENCE</scope>
    <source>
        <strain evidence="6">CGMCC 1.8984</strain>
    </source>
</reference>
<protein>
    <recommendedName>
        <fullName evidence="5">HTH asnC-type domain-containing protein</fullName>
    </recommendedName>
</protein>
<dbReference type="SUPFAM" id="SSF46785">
    <property type="entry name" value="Winged helix' DNA-binding domain"/>
    <property type="match status" value="1"/>
</dbReference>
<dbReference type="PROSITE" id="PS00519">
    <property type="entry name" value="HTH_ASNC_1"/>
    <property type="match status" value="1"/>
</dbReference>
<evidence type="ECO:0000256" key="1">
    <source>
        <dbReference type="ARBA" id="ARBA00023015"/>
    </source>
</evidence>
<name>A0A917PUJ5_9MICO</name>
<dbReference type="PRINTS" id="PR00033">
    <property type="entry name" value="HTHASNC"/>
</dbReference>
<dbReference type="GO" id="GO:0043565">
    <property type="term" value="F:sequence-specific DNA binding"/>
    <property type="evidence" value="ECO:0007669"/>
    <property type="project" value="InterPro"/>
</dbReference>
<comment type="caution">
    <text evidence="6">The sequence shown here is derived from an EMBL/GenBank/DDBJ whole genome shotgun (WGS) entry which is preliminary data.</text>
</comment>
<evidence type="ECO:0000313" key="7">
    <source>
        <dbReference type="Proteomes" id="UP000636956"/>
    </source>
</evidence>
<dbReference type="InterPro" id="IPR011991">
    <property type="entry name" value="ArsR-like_HTH"/>
</dbReference>
<keyword evidence="1" id="KW-0805">Transcription regulation</keyword>
<dbReference type="PANTHER" id="PTHR30154:SF54">
    <property type="entry name" value="POSSIBLE TRANSCRIPTIONAL REGULATORY PROTEIN (PROBABLY LRP_ASNC-FAMILY)"/>
    <property type="match status" value="1"/>
</dbReference>
<feature type="region of interest" description="Disordered" evidence="4">
    <location>
        <begin position="1"/>
        <end position="31"/>
    </location>
</feature>
<evidence type="ECO:0000256" key="3">
    <source>
        <dbReference type="ARBA" id="ARBA00023163"/>
    </source>
</evidence>
<dbReference type="Pfam" id="PF01037">
    <property type="entry name" value="AsnC_trans_reg"/>
    <property type="match status" value="1"/>
</dbReference>
<dbReference type="PROSITE" id="PS50956">
    <property type="entry name" value="HTH_ASNC_2"/>
    <property type="match status" value="1"/>
</dbReference>
<evidence type="ECO:0000256" key="2">
    <source>
        <dbReference type="ARBA" id="ARBA00023125"/>
    </source>
</evidence>
<keyword evidence="2" id="KW-0238">DNA-binding</keyword>
<dbReference type="InterPro" id="IPR019888">
    <property type="entry name" value="Tscrpt_reg_AsnC-like"/>
</dbReference>
<dbReference type="Pfam" id="PF13412">
    <property type="entry name" value="HTH_24"/>
    <property type="match status" value="1"/>
</dbReference>
<dbReference type="InterPro" id="IPR000485">
    <property type="entry name" value="AsnC-type_HTH_dom"/>
</dbReference>
<dbReference type="InterPro" id="IPR036388">
    <property type="entry name" value="WH-like_DNA-bd_sf"/>
</dbReference>
<dbReference type="InterPro" id="IPR011008">
    <property type="entry name" value="Dimeric_a/b-barrel"/>
</dbReference>
<dbReference type="GO" id="GO:0005829">
    <property type="term" value="C:cytosol"/>
    <property type="evidence" value="ECO:0007669"/>
    <property type="project" value="TreeGrafter"/>
</dbReference>
<dbReference type="SUPFAM" id="SSF54909">
    <property type="entry name" value="Dimeric alpha+beta barrel"/>
    <property type="match status" value="1"/>
</dbReference>
<sequence length="190" mass="20242">MGDLPQISEAAGGRTPGGAPDGGSSAGASGVPSGPMALDAIDRQIIALLHENARIPNVDLARAVGVSPSTCLARVRSLRERGVITRYTAEINPLALGFTLQALVSVRIRPGARHLMEQISDELRTQPEVAQLFFLGGSEDFLIHVRVRDSEHVRQFVLKNLSANPAVALTETNLVFEHHTALSAGLRTVL</sequence>
<feature type="domain" description="HTH asnC-type" evidence="5">
    <location>
        <begin position="38"/>
        <end position="99"/>
    </location>
</feature>
<evidence type="ECO:0000313" key="6">
    <source>
        <dbReference type="EMBL" id="GGJ92550.1"/>
    </source>
</evidence>
<dbReference type="AlphaFoldDB" id="A0A917PUJ5"/>
<accession>A0A917PUJ5</accession>
<evidence type="ECO:0000259" key="5">
    <source>
        <dbReference type="PROSITE" id="PS50956"/>
    </source>
</evidence>
<dbReference type="GO" id="GO:0043200">
    <property type="term" value="P:response to amino acid"/>
    <property type="evidence" value="ECO:0007669"/>
    <property type="project" value="TreeGrafter"/>
</dbReference>
<gene>
    <name evidence="6" type="ORF">GCM10011372_33820</name>
</gene>
<dbReference type="EMBL" id="BMMD01000028">
    <property type="protein sequence ID" value="GGJ92550.1"/>
    <property type="molecule type" value="Genomic_DNA"/>
</dbReference>
<dbReference type="InterPro" id="IPR019885">
    <property type="entry name" value="Tscrpt_reg_HTH_AsnC-type_CS"/>
</dbReference>
<dbReference type="Gene3D" id="3.30.70.920">
    <property type="match status" value="1"/>
</dbReference>
<keyword evidence="3" id="KW-0804">Transcription</keyword>
<evidence type="ECO:0000256" key="4">
    <source>
        <dbReference type="SAM" id="MobiDB-lite"/>
    </source>
</evidence>
<proteinExistence type="predicted"/>
<dbReference type="PANTHER" id="PTHR30154">
    <property type="entry name" value="LEUCINE-RESPONSIVE REGULATORY PROTEIN"/>
    <property type="match status" value="1"/>
</dbReference>
<reference evidence="6" key="1">
    <citation type="journal article" date="2014" name="Int. J. Syst. Evol. Microbiol.">
        <title>Complete genome sequence of Corynebacterium casei LMG S-19264T (=DSM 44701T), isolated from a smear-ripened cheese.</title>
        <authorList>
            <consortium name="US DOE Joint Genome Institute (JGI-PGF)"/>
            <person name="Walter F."/>
            <person name="Albersmeier A."/>
            <person name="Kalinowski J."/>
            <person name="Ruckert C."/>
        </authorList>
    </citation>
    <scope>NUCLEOTIDE SEQUENCE</scope>
    <source>
        <strain evidence="6">CGMCC 1.8984</strain>
    </source>
</reference>
<organism evidence="6 7">
    <name type="scientific">Agromyces bauzanensis</name>
    <dbReference type="NCBI Taxonomy" id="1308924"/>
    <lineage>
        <taxon>Bacteria</taxon>
        <taxon>Bacillati</taxon>
        <taxon>Actinomycetota</taxon>
        <taxon>Actinomycetes</taxon>
        <taxon>Micrococcales</taxon>
        <taxon>Microbacteriaceae</taxon>
        <taxon>Agromyces</taxon>
    </lineage>
</organism>
<dbReference type="Gene3D" id="1.10.10.10">
    <property type="entry name" value="Winged helix-like DNA-binding domain superfamily/Winged helix DNA-binding domain"/>
    <property type="match status" value="1"/>
</dbReference>
<keyword evidence="7" id="KW-1185">Reference proteome</keyword>
<dbReference type="InterPro" id="IPR036390">
    <property type="entry name" value="WH_DNA-bd_sf"/>
</dbReference>